<dbReference type="EMBL" id="LCYC01000064">
    <property type="protein sequence ID" value="KWV69802.1"/>
    <property type="molecule type" value="Genomic_DNA"/>
</dbReference>
<accession>A0A109KIF0</accession>
<proteinExistence type="predicted"/>
<dbReference type="PATRIC" id="fig|294.195.peg.6645"/>
<protein>
    <submittedName>
        <fullName evidence="1">Uncharacterized protein</fullName>
    </submittedName>
</protein>
<comment type="caution">
    <text evidence="1">The sequence shown here is derived from an EMBL/GenBank/DDBJ whole genome shotgun (WGS) entry which is preliminary data.</text>
</comment>
<name>A0A109KIF0_PSEFL</name>
<reference evidence="1 2" key="1">
    <citation type="submission" date="2015-05" db="EMBL/GenBank/DDBJ databases">
        <title>A genomic and transcriptomic approach to investigate the blue pigment phenotype in Pseudomonas fluorescens.</title>
        <authorList>
            <person name="Andreani N.A."/>
            <person name="Cardazzo B."/>
        </authorList>
    </citation>
    <scope>NUCLEOTIDE SEQUENCE [LARGE SCALE GENOMIC DNA]</scope>
    <source>
        <strain evidence="1 2">Ps_40</strain>
    </source>
</reference>
<organism evidence="1 2">
    <name type="scientific">Pseudomonas fluorescens</name>
    <dbReference type="NCBI Taxonomy" id="294"/>
    <lineage>
        <taxon>Bacteria</taxon>
        <taxon>Pseudomonadati</taxon>
        <taxon>Pseudomonadota</taxon>
        <taxon>Gammaproteobacteria</taxon>
        <taxon>Pseudomonadales</taxon>
        <taxon>Pseudomonadaceae</taxon>
        <taxon>Pseudomonas</taxon>
    </lineage>
</organism>
<sequence>MPRKYLRPRALELRHIDTLHIGAQLTDVDITLALPIEAMEQHALLHRRERIQVLHLACRQRQLVQLLLGQPGQRYIGRSESALLRVDAMRNQCQQLLPIIIRQPLNSRRLEHLSTEPPLQRQLTAIDLPFHRQPVGQRCLWILGLATALAGRHEQCRFVELAVELAQVVERDARRGQGRQRFAGVRRAEVT</sequence>
<gene>
    <name evidence="1" type="ORF">PFL603g_06249</name>
</gene>
<dbReference type="Proteomes" id="UP000063434">
    <property type="component" value="Unassembled WGS sequence"/>
</dbReference>
<evidence type="ECO:0000313" key="1">
    <source>
        <dbReference type="EMBL" id="KWV69802.1"/>
    </source>
</evidence>
<evidence type="ECO:0000313" key="2">
    <source>
        <dbReference type="Proteomes" id="UP000063434"/>
    </source>
</evidence>
<dbReference type="AlphaFoldDB" id="A0A109KIF0"/>